<dbReference type="Proteomes" id="UP001319870">
    <property type="component" value="Unassembled WGS sequence"/>
</dbReference>
<keyword evidence="2" id="KW-1185">Reference proteome</keyword>
<reference evidence="1 2" key="1">
    <citation type="submission" date="2021-09" db="EMBL/GenBank/DDBJ databases">
        <title>Isoptericola luteus sp. nov., a novel bacterium isolated from Harbin, the capital city of Heilongjiang province.</title>
        <authorList>
            <person name="Li J."/>
        </authorList>
    </citation>
    <scope>NUCLEOTIDE SEQUENCE [LARGE SCALE GENOMIC DNA]</scope>
    <source>
        <strain evidence="1 2">NEAU-Y5</strain>
    </source>
</reference>
<name>A0ABS7ZJH6_9MICO</name>
<dbReference type="RefSeq" id="WP_225566913.1">
    <property type="nucleotide sequence ID" value="NZ_JAIXCQ010000018.1"/>
</dbReference>
<accession>A0ABS7ZJH6</accession>
<evidence type="ECO:0000313" key="1">
    <source>
        <dbReference type="EMBL" id="MCA5895181.1"/>
    </source>
</evidence>
<dbReference type="EMBL" id="JAIXCQ010000018">
    <property type="protein sequence ID" value="MCA5895181.1"/>
    <property type="molecule type" value="Genomic_DNA"/>
</dbReference>
<gene>
    <name evidence="1" type="ORF">LEP48_17775</name>
</gene>
<protein>
    <recommendedName>
        <fullName evidence="3">Class F sortase</fullName>
    </recommendedName>
</protein>
<organism evidence="1 2">
    <name type="scientific">Isoptericola luteus</name>
    <dbReference type="NCBI Taxonomy" id="2879484"/>
    <lineage>
        <taxon>Bacteria</taxon>
        <taxon>Bacillati</taxon>
        <taxon>Actinomycetota</taxon>
        <taxon>Actinomycetes</taxon>
        <taxon>Micrococcales</taxon>
        <taxon>Promicromonosporaceae</taxon>
        <taxon>Isoptericola</taxon>
    </lineage>
</organism>
<proteinExistence type="predicted"/>
<sequence length="209" mass="21670">MSRWVRNALGAVVVAALTGAAGLTWLALGDDPGGHVLTDLDGHRVALDAVPDTRAADVRPTGGRFQAPSQGLDVPLVEMSVAGGVLNPPTLTEAFVVRDPDGETAEGVRPRVVALHAVRDGRAPGNAFFEHAAADPAPTVRAGDELVLDGVRYTVEGTDVRTKAEAAQSADIWAPRPDGADRLVIITCLQRAGRTGAAAENLVVHAART</sequence>
<evidence type="ECO:0008006" key="3">
    <source>
        <dbReference type="Google" id="ProtNLM"/>
    </source>
</evidence>
<comment type="caution">
    <text evidence="1">The sequence shown here is derived from an EMBL/GenBank/DDBJ whole genome shotgun (WGS) entry which is preliminary data.</text>
</comment>
<evidence type="ECO:0000313" key="2">
    <source>
        <dbReference type="Proteomes" id="UP001319870"/>
    </source>
</evidence>